<evidence type="ECO:0000313" key="3">
    <source>
        <dbReference type="Proteomes" id="UP000823674"/>
    </source>
</evidence>
<gene>
    <name evidence="2" type="primary">A01p021120.1_BraROA</name>
    <name evidence="2" type="ORF">IGI04_001773</name>
</gene>
<protein>
    <recommendedName>
        <fullName evidence="4">Transmembrane protein</fullName>
    </recommendedName>
</protein>
<evidence type="ECO:0000313" key="2">
    <source>
        <dbReference type="EMBL" id="KAG5414206.1"/>
    </source>
</evidence>
<keyword evidence="1" id="KW-0812">Transmembrane</keyword>
<feature type="transmembrane region" description="Helical" evidence="1">
    <location>
        <begin position="79"/>
        <end position="98"/>
    </location>
</feature>
<sequence>MKPPKIIKQVKRQKLEMGEIKARRVILLSIMFLIFFFSQTLLLCSANEHGSRSLAVVMRKRVKYRGSRSRNSTSSASTMTFLSSFHMGAASSFVLALLL</sequence>
<keyword evidence="3" id="KW-1185">Reference proteome</keyword>
<proteinExistence type="predicted"/>
<name>A0ABQ7NUH4_BRACM</name>
<dbReference type="EMBL" id="JADBGQ010000001">
    <property type="protein sequence ID" value="KAG5414206.1"/>
    <property type="molecule type" value="Genomic_DNA"/>
</dbReference>
<evidence type="ECO:0008006" key="4">
    <source>
        <dbReference type="Google" id="ProtNLM"/>
    </source>
</evidence>
<keyword evidence="1" id="KW-0472">Membrane</keyword>
<reference evidence="2 3" key="1">
    <citation type="submission" date="2021-03" db="EMBL/GenBank/DDBJ databases">
        <authorList>
            <person name="King G.J."/>
            <person name="Bancroft I."/>
            <person name="Baten A."/>
            <person name="Bloomfield J."/>
            <person name="Borpatragohain P."/>
            <person name="He Z."/>
            <person name="Irish N."/>
            <person name="Irwin J."/>
            <person name="Liu K."/>
            <person name="Mauleon R.P."/>
            <person name="Moore J."/>
            <person name="Morris R."/>
            <person name="Ostergaard L."/>
            <person name="Wang B."/>
            <person name="Wells R."/>
        </authorList>
    </citation>
    <scope>NUCLEOTIDE SEQUENCE [LARGE SCALE GENOMIC DNA]</scope>
    <source>
        <strain evidence="2">R-o-18</strain>
        <tissue evidence="2">Leaf</tissue>
    </source>
</reference>
<comment type="caution">
    <text evidence="2">The sequence shown here is derived from an EMBL/GenBank/DDBJ whole genome shotgun (WGS) entry which is preliminary data.</text>
</comment>
<keyword evidence="1" id="KW-1133">Transmembrane helix</keyword>
<dbReference type="Proteomes" id="UP000823674">
    <property type="component" value="Chromosome A01"/>
</dbReference>
<accession>A0ABQ7NUH4</accession>
<organism evidence="2 3">
    <name type="scientific">Brassica rapa subsp. trilocularis</name>
    <dbReference type="NCBI Taxonomy" id="1813537"/>
    <lineage>
        <taxon>Eukaryota</taxon>
        <taxon>Viridiplantae</taxon>
        <taxon>Streptophyta</taxon>
        <taxon>Embryophyta</taxon>
        <taxon>Tracheophyta</taxon>
        <taxon>Spermatophyta</taxon>
        <taxon>Magnoliopsida</taxon>
        <taxon>eudicotyledons</taxon>
        <taxon>Gunneridae</taxon>
        <taxon>Pentapetalae</taxon>
        <taxon>rosids</taxon>
        <taxon>malvids</taxon>
        <taxon>Brassicales</taxon>
        <taxon>Brassicaceae</taxon>
        <taxon>Brassiceae</taxon>
        <taxon>Brassica</taxon>
    </lineage>
</organism>
<evidence type="ECO:0000256" key="1">
    <source>
        <dbReference type="SAM" id="Phobius"/>
    </source>
</evidence>